<name>A0A7J9G1K0_9ROSI</name>
<evidence type="ECO:0000256" key="1">
    <source>
        <dbReference type="ARBA" id="ARBA00001931"/>
    </source>
</evidence>
<dbReference type="OrthoDB" id="416253at2759"/>
<dbReference type="Gene3D" id="2.140.10.10">
    <property type="entry name" value="Quinoprotein alcohol dehydrogenase-like superfamily"/>
    <property type="match status" value="1"/>
</dbReference>
<organism evidence="5 6">
    <name type="scientific">Gossypium harknessii</name>
    <dbReference type="NCBI Taxonomy" id="34285"/>
    <lineage>
        <taxon>Eukaryota</taxon>
        <taxon>Viridiplantae</taxon>
        <taxon>Streptophyta</taxon>
        <taxon>Embryophyta</taxon>
        <taxon>Tracheophyta</taxon>
        <taxon>Spermatophyta</taxon>
        <taxon>Magnoliopsida</taxon>
        <taxon>eudicotyledons</taxon>
        <taxon>Gunneridae</taxon>
        <taxon>Pentapetalae</taxon>
        <taxon>rosids</taxon>
        <taxon>malvids</taxon>
        <taxon>Malvales</taxon>
        <taxon>Malvaceae</taxon>
        <taxon>Malvoideae</taxon>
        <taxon>Gossypium</taxon>
    </lineage>
</organism>
<keyword evidence="3" id="KW-0560">Oxidoreductase</keyword>
<proteinExistence type="inferred from homology"/>
<feature type="non-terminal residue" evidence="5">
    <location>
        <position position="277"/>
    </location>
</feature>
<dbReference type="SMART" id="SM00564">
    <property type="entry name" value="PQQ"/>
    <property type="match status" value="3"/>
</dbReference>
<reference evidence="5 6" key="1">
    <citation type="journal article" date="2019" name="Genome Biol. Evol.">
        <title>Insights into the evolution of the New World diploid cottons (Gossypium, subgenus Houzingenia) based on genome sequencing.</title>
        <authorList>
            <person name="Grover C.E."/>
            <person name="Arick M.A. 2nd"/>
            <person name="Thrash A."/>
            <person name="Conover J.L."/>
            <person name="Sanders W.S."/>
            <person name="Peterson D.G."/>
            <person name="Frelichowski J.E."/>
            <person name="Scheffler J.A."/>
            <person name="Scheffler B.E."/>
            <person name="Wendel J.F."/>
        </authorList>
    </citation>
    <scope>NUCLEOTIDE SEQUENCE [LARGE SCALE GENOMIC DNA]</scope>
    <source>
        <strain evidence="5">0</strain>
        <tissue evidence="5">Leaf</tissue>
    </source>
</reference>
<dbReference type="Pfam" id="PF13360">
    <property type="entry name" value="PQQ_2"/>
    <property type="match status" value="1"/>
</dbReference>
<feature type="domain" description="Pyrrolo-quinoline quinone repeat" evidence="4">
    <location>
        <begin position="33"/>
        <end position="276"/>
    </location>
</feature>
<dbReference type="InterPro" id="IPR018391">
    <property type="entry name" value="PQQ_b-propeller_rpt"/>
</dbReference>
<evidence type="ECO:0000313" key="6">
    <source>
        <dbReference type="Proteomes" id="UP000593560"/>
    </source>
</evidence>
<evidence type="ECO:0000256" key="3">
    <source>
        <dbReference type="ARBA" id="ARBA00023002"/>
    </source>
</evidence>
<dbReference type="EMBL" id="JABFAD010000001">
    <property type="protein sequence ID" value="MBA0791470.1"/>
    <property type="molecule type" value="Genomic_DNA"/>
</dbReference>
<dbReference type="PANTHER" id="PTHR32303:SF10">
    <property type="entry name" value="OUTER MEMBRANE PROTEIN ASSEMBLY FACTOR BAMB"/>
    <property type="match status" value="1"/>
</dbReference>
<evidence type="ECO:0000313" key="5">
    <source>
        <dbReference type="EMBL" id="MBA0791470.1"/>
    </source>
</evidence>
<protein>
    <recommendedName>
        <fullName evidence="4">Pyrrolo-quinoline quinone repeat domain-containing protein</fullName>
    </recommendedName>
</protein>
<dbReference type="PANTHER" id="PTHR32303">
    <property type="entry name" value="QUINOPROTEIN ALCOHOL DEHYDROGENASE (CYTOCHROME C)"/>
    <property type="match status" value="1"/>
</dbReference>
<comment type="cofactor">
    <cofactor evidence="1">
        <name>pyrroloquinoline quinone</name>
        <dbReference type="ChEBI" id="CHEBI:58442"/>
    </cofactor>
</comment>
<evidence type="ECO:0000256" key="2">
    <source>
        <dbReference type="ARBA" id="ARBA00008156"/>
    </source>
</evidence>
<keyword evidence="6" id="KW-1185">Reference proteome</keyword>
<gene>
    <name evidence="5" type="ORF">Gohar_016048</name>
</gene>
<dbReference type="GO" id="GO:0016491">
    <property type="term" value="F:oxidoreductase activity"/>
    <property type="evidence" value="ECO:0007669"/>
    <property type="project" value="UniProtKB-KW"/>
</dbReference>
<dbReference type="InterPro" id="IPR011047">
    <property type="entry name" value="Quinoprotein_ADH-like_sf"/>
</dbReference>
<dbReference type="SUPFAM" id="SSF50998">
    <property type="entry name" value="Quinoprotein alcohol dehydrogenase-like"/>
    <property type="match status" value="1"/>
</dbReference>
<dbReference type="InterPro" id="IPR002372">
    <property type="entry name" value="PQQ_rpt_dom"/>
</dbReference>
<comment type="similarity">
    <text evidence="2">Belongs to the bacterial PQQ dehydrogenase family.</text>
</comment>
<evidence type="ECO:0000259" key="4">
    <source>
        <dbReference type="Pfam" id="PF13360"/>
    </source>
</evidence>
<comment type="caution">
    <text evidence="5">The sequence shown here is derived from an EMBL/GenBank/DDBJ whole genome shotgun (WGS) entry which is preliminary data.</text>
</comment>
<dbReference type="AlphaFoldDB" id="A0A7J9G1K0"/>
<dbReference type="Proteomes" id="UP000593560">
    <property type="component" value="Unassembled WGS sequence"/>
</dbReference>
<accession>A0A7J9G1K0</accession>
<sequence>DWLSHGGNLLNRRFAETETKISPETVSQLRLKWKFEAGRDITATPSVFEGRVYFPSWDGYLYAVKQSDASLIWKQNLQQLTGINSTRVISNVNVTASRTTPTIADDLLIFGISGPAFVVAVKQSNGELVWSTQLDDHPAAVITMSGTYYDGNFYVGTSSLEEEVSIEECCIFRGSFVKLNAKTGKILWQTFMLPDNFGNRDKYAGAAIWGSSPPVDVTRNLVYVATGNLYSAPQNVIDCQERQNNQTQVAPTHSDECVEPENHSDSFLALDLDTGNI</sequence>
<feature type="non-terminal residue" evidence="5">
    <location>
        <position position="1"/>
    </location>
</feature>